<keyword evidence="3" id="KW-1185">Reference proteome</keyword>
<evidence type="ECO:0000256" key="1">
    <source>
        <dbReference type="SAM" id="MobiDB-lite"/>
    </source>
</evidence>
<accession>S9TNR0</accession>
<feature type="compositionally biased region" description="Polar residues" evidence="1">
    <location>
        <begin position="548"/>
        <end position="558"/>
    </location>
</feature>
<comment type="caution">
    <text evidence="2">The sequence shown here is derived from an EMBL/GenBank/DDBJ whole genome shotgun (WGS) entry which is preliminary data.</text>
</comment>
<feature type="region of interest" description="Disordered" evidence="1">
    <location>
        <begin position="149"/>
        <end position="168"/>
    </location>
</feature>
<feature type="compositionally biased region" description="Polar residues" evidence="1">
    <location>
        <begin position="157"/>
        <end position="166"/>
    </location>
</feature>
<feature type="region of interest" description="Disordered" evidence="1">
    <location>
        <begin position="680"/>
        <end position="699"/>
    </location>
</feature>
<feature type="compositionally biased region" description="Low complexity" evidence="1">
    <location>
        <begin position="75"/>
        <end position="91"/>
    </location>
</feature>
<proteinExistence type="predicted"/>
<feature type="compositionally biased region" description="Pro residues" evidence="1">
    <location>
        <begin position="523"/>
        <end position="533"/>
    </location>
</feature>
<feature type="region of interest" description="Disordered" evidence="1">
    <location>
        <begin position="175"/>
        <end position="239"/>
    </location>
</feature>
<feature type="compositionally biased region" description="Low complexity" evidence="1">
    <location>
        <begin position="483"/>
        <end position="522"/>
    </location>
</feature>
<sequence length="713" mass="73381">MFLYSTNEVVEVPKPVTECNLTDGSQRDGRTESGGPSSDPSRPAVAMQPAGERKPLPPPYREWLNYPLPAETDGKAPAAAPLGADAAGAAAKDVRRPRAGTEPPAEAAALLQKRLSQARPGGAAPPALWVPKSAPPATHGGAQAASPIIRNGVAPSSDGSGTTSASHAADTVANHAAGGTNASPIKGSGTGKTAAATSGGGGGAALPVGSVAPSGSAAKRGATNPSAGRGGAAEGPALPLLSPQGDYMLTVGAASPDVSAESNSVNLNMKSVHSKERKAAPSLRSLFSRLEQPPGSPPVSATLRYVGPTSLKSKSLRRQNSASRSMLHALQSFTSCNTLPSMSIYDTTAVPHPEKKESGDQLALLAPGIATHTADGAAGADDAWEDMEEEDFYTAKKARANGLKRDFSFYGDETGLPGLWRTHSLFPDMFAAITKDANDAPDTDAAPGTTGPMARALSTFSFGAAVLQGGGTCQELYSDDSSESSTASGAAADTRTAPADAAPQPPATAQAAAYQRPAVSLSDPPPPLLPVPPQTAAASPGRLPFRESSGTTAVSQQEPVCGSPLWSDDAGAPSVADSFGAAAAPPTRIMTLRRRYMAPQPLLCGPPLRARRKVDSRLVFGGDFLAEAPWVSSPCDVDLDSDAAMFYNFNNFPFAPTAPSVPLVDGDLQSQAADLEEFLNEQPDRSEDDDSPVKKKAHKKGAIKKFFVRKMRL</sequence>
<evidence type="ECO:0000313" key="3">
    <source>
        <dbReference type="Proteomes" id="UP000015354"/>
    </source>
</evidence>
<evidence type="ECO:0000313" key="2">
    <source>
        <dbReference type="EMBL" id="EPY18349.1"/>
    </source>
</evidence>
<feature type="region of interest" description="Disordered" evidence="1">
    <location>
        <begin position="15"/>
        <end position="144"/>
    </location>
</feature>
<feature type="region of interest" description="Disordered" evidence="1">
    <location>
        <begin position="476"/>
        <end position="567"/>
    </location>
</feature>
<protein>
    <submittedName>
        <fullName evidence="2">Proteophosphoglycan ppg4</fullName>
    </submittedName>
</protein>
<organism evidence="2 3">
    <name type="scientific">Strigomonas culicis</name>
    <dbReference type="NCBI Taxonomy" id="28005"/>
    <lineage>
        <taxon>Eukaryota</taxon>
        <taxon>Discoba</taxon>
        <taxon>Euglenozoa</taxon>
        <taxon>Kinetoplastea</taxon>
        <taxon>Metakinetoplastina</taxon>
        <taxon>Trypanosomatida</taxon>
        <taxon>Trypanosomatidae</taxon>
        <taxon>Strigomonadinae</taxon>
        <taxon>Strigomonas</taxon>
    </lineage>
</organism>
<gene>
    <name evidence="2" type="ORF">STCU_10027</name>
</gene>
<name>S9TNR0_9TRYP</name>
<dbReference type="EMBL" id="ATMH01009975">
    <property type="protein sequence ID" value="EPY18349.1"/>
    <property type="molecule type" value="Genomic_DNA"/>
</dbReference>
<dbReference type="Proteomes" id="UP000015354">
    <property type="component" value="Unassembled WGS sequence"/>
</dbReference>
<dbReference type="AlphaFoldDB" id="S9TNR0"/>
<reference evidence="2 3" key="1">
    <citation type="journal article" date="2013" name="PLoS ONE">
        <title>Predicting the Proteins of Angomonas deanei, Strigomonas culicis and Their Respective Endosymbionts Reveals New Aspects of the Trypanosomatidae Family.</title>
        <authorList>
            <person name="Motta M.C."/>
            <person name="Martins A.C."/>
            <person name="de Souza S.S."/>
            <person name="Catta-Preta C.M."/>
            <person name="Silva R."/>
            <person name="Klein C.C."/>
            <person name="de Almeida L.G."/>
            <person name="de Lima Cunha O."/>
            <person name="Ciapina L.P."/>
            <person name="Brocchi M."/>
            <person name="Colabardini A.C."/>
            <person name="de Araujo Lima B."/>
            <person name="Machado C.R."/>
            <person name="de Almeida Soares C.M."/>
            <person name="Probst C.M."/>
            <person name="de Menezes C.B."/>
            <person name="Thompson C.E."/>
            <person name="Bartholomeu D.C."/>
            <person name="Gradia D.F."/>
            <person name="Pavoni D.P."/>
            <person name="Grisard E.C."/>
            <person name="Fantinatti-Garboggini F."/>
            <person name="Marchini F.K."/>
            <person name="Rodrigues-Luiz G.F."/>
            <person name="Wagner G."/>
            <person name="Goldman G.H."/>
            <person name="Fietto J.L."/>
            <person name="Elias M.C."/>
            <person name="Goldman M.H."/>
            <person name="Sagot M.F."/>
            <person name="Pereira M."/>
            <person name="Stoco P.H."/>
            <person name="de Mendonca-Neto R.P."/>
            <person name="Teixeira S.M."/>
            <person name="Maciel T.E."/>
            <person name="de Oliveira Mendes T.A."/>
            <person name="Urmenyi T.P."/>
            <person name="de Souza W."/>
            <person name="Schenkman S."/>
            <person name="de Vasconcelos A.T."/>
        </authorList>
    </citation>
    <scope>NUCLEOTIDE SEQUENCE [LARGE SCALE GENOMIC DNA]</scope>
</reference>